<dbReference type="InterPro" id="IPR054825">
    <property type="entry name" value="P68-like"/>
</dbReference>
<dbReference type="RefSeq" id="WP_014035301.1">
    <property type="nucleotide sequence ID" value="NC_015946.1"/>
</dbReference>
<keyword evidence="3" id="KW-0449">Lipoprotein</keyword>
<feature type="coiled-coil region" evidence="1">
    <location>
        <begin position="486"/>
        <end position="513"/>
    </location>
</feature>
<keyword evidence="1" id="KW-0175">Coiled coil</keyword>
<dbReference type="NCBIfam" id="NF045826">
    <property type="entry name" value="lipo_P68"/>
    <property type="match status" value="1"/>
</dbReference>
<dbReference type="KEGG" id="mpf:MPUT_0592"/>
<name>A0A7U3ZSW8_MYCPK</name>
<sequence length="595" mass="67730">MNKKIGLSFLGCTTLFTPFFTIACNLASQRNTIIVQLAQGEFWPLAFGLKPLTEYYNNNFKDQQDFVKVELQFKDKTRTDDEFKLIKKVKDYIITGDFNNLPNIVVGSQSGAYVLKQTNNLLDLSGSVIKKDLFSKKIANLHSTLAGQGEKTETLFNIPFDNSDLDSLNFNYQLLNKMFDLIKKNGGTINESANIVKSVEQAAKKANEGNKDYTKIPENSVWNWIKAKNKTVFKDIRNVDDSTFESIQSIRDLAKKFTQGLEIDNPKITTEIISGNVFSIDYFYDTFYKELDSRIDKDKVIFKLNSKNNVDYNLVTDSSVEKETKNLWDDYTINVKQRIEQETKKGAVSKKVVFQSIKYTDRDNDWGAHEIRRFQSAISLTPSVGSSQNKITNWVANPDDRKDAKSGDVAMKPQLLLSKSKGQKIFSEGGSSILPIDSKNSRLNQGTIKFLEWLYTGKNKLDQQNEEENWITLAKNSGYIMPLAKVVNDKKGLNKLEERYKNLQNKLNAQTDKTKSNEYITLNLLESAILSLKSILDFETNGEIIAKPTVQDDKTAEIRELLKNELQNSTKIDSPTTAMTSDELIKRIKKIVKQH</sequence>
<reference evidence="3 4" key="1">
    <citation type="journal article" date="2011" name="J. Bacteriol.">
        <title>Genome Sequence of Mycoplasma putrefaciens Type Strain KS1.</title>
        <authorList>
            <person name="Calcutt M.J."/>
            <person name="Foecking M.F."/>
        </authorList>
    </citation>
    <scope>NUCLEOTIDE SEQUENCE [LARGE SCALE GENOMIC DNA]</scope>
    <source>
        <strain evidence="4">ATCC 15718 / NCTC 10155 / C30 KS-1 / KS-1</strain>
    </source>
</reference>
<evidence type="ECO:0000256" key="1">
    <source>
        <dbReference type="SAM" id="Coils"/>
    </source>
</evidence>
<protein>
    <submittedName>
        <fullName evidence="3">Lipoprotein LppB-3</fullName>
    </submittedName>
</protein>
<accession>A0A7U3ZSW8</accession>
<evidence type="ECO:0000256" key="2">
    <source>
        <dbReference type="SAM" id="SignalP"/>
    </source>
</evidence>
<dbReference type="PROSITE" id="PS51257">
    <property type="entry name" value="PROKAR_LIPOPROTEIN"/>
    <property type="match status" value="1"/>
</dbReference>
<evidence type="ECO:0000313" key="4">
    <source>
        <dbReference type="Proteomes" id="UP000008907"/>
    </source>
</evidence>
<dbReference type="EMBL" id="CP003021">
    <property type="protein sequence ID" value="AEM68946.1"/>
    <property type="molecule type" value="Genomic_DNA"/>
</dbReference>
<evidence type="ECO:0000313" key="3">
    <source>
        <dbReference type="EMBL" id="AEM68946.1"/>
    </source>
</evidence>
<keyword evidence="2" id="KW-0732">Signal</keyword>
<organism evidence="3 4">
    <name type="scientific">Mycoplasma putrefaciens (strain ATCC 15718 / NCTC 10155 / C30 KS-1 / KS-1)</name>
    <dbReference type="NCBI Taxonomy" id="743965"/>
    <lineage>
        <taxon>Bacteria</taxon>
        <taxon>Bacillati</taxon>
        <taxon>Mycoplasmatota</taxon>
        <taxon>Mollicutes</taxon>
        <taxon>Mycoplasmataceae</taxon>
        <taxon>Mycoplasma</taxon>
    </lineage>
</organism>
<feature type="chain" id="PRO_5030557981" evidence="2">
    <location>
        <begin position="24"/>
        <end position="595"/>
    </location>
</feature>
<proteinExistence type="predicted"/>
<dbReference type="Proteomes" id="UP000008907">
    <property type="component" value="Chromosome"/>
</dbReference>
<dbReference type="AlphaFoldDB" id="A0A7U3ZSW8"/>
<feature type="signal peptide" evidence="2">
    <location>
        <begin position="1"/>
        <end position="23"/>
    </location>
</feature>
<gene>
    <name evidence="3" type="primary">lppB-3</name>
    <name evidence="3" type="ordered locus">MPUT_0592</name>
</gene>